<dbReference type="PANTHER" id="PTHR14239:SF3">
    <property type="entry name" value="METALLOREDUCTASE STEAP1-RELATED"/>
    <property type="match status" value="1"/>
</dbReference>
<dbReference type="InterPro" id="IPR051267">
    <property type="entry name" value="STEAP_metalloreductase"/>
</dbReference>
<evidence type="ECO:0000256" key="1">
    <source>
        <dbReference type="ARBA" id="ARBA00001970"/>
    </source>
</evidence>
<dbReference type="PANTHER" id="PTHR14239">
    <property type="entry name" value="DUDULIN-RELATED"/>
    <property type="match status" value="1"/>
</dbReference>
<evidence type="ECO:0000256" key="4">
    <source>
        <dbReference type="ARBA" id="ARBA00022753"/>
    </source>
</evidence>
<dbReference type="AlphaFoldDB" id="A0A6P3FWE5"/>
<accession>A0A6P3FWE5</accession>
<keyword evidence="4" id="KW-0967">Endosome</keyword>
<dbReference type="OrthoDB" id="550646at2759"/>
<dbReference type="Proteomes" id="UP000515203">
    <property type="component" value="Unplaced"/>
</dbReference>
<comment type="subcellular location">
    <subcellularLocation>
        <location evidence="2">Endosome membrane</location>
        <topology evidence="2">Multi-pass membrane protein</topology>
    </subcellularLocation>
</comment>
<feature type="transmembrane region" description="Helical" evidence="5">
    <location>
        <begin position="130"/>
        <end position="156"/>
    </location>
</feature>
<dbReference type="CTD" id="26872"/>
<keyword evidence="6" id="KW-1185">Reference proteome</keyword>
<sequence length="272" mass="31473">MSQGWLTPYCFIELMENRNDIPNQGNLWQMKPKSLEDDDYLTKDVEETSMLKRPVLLPLPQTAHVNEFDCPLELQHRQELFVQWCLPIKIAAVVSSLTFLYTLLREIIHPLVTSHQQCFYKIPILVINKVLPMVSITLLALVYLPGVIAAVVQLHNGTKYKKFPPWLDKWMLTRKQFGLLSFFFAVLHAIYSLSYPMRRSYRYKLLNWAYQQGLSPLLLVSVTPPELFMAAHFNGAKNNLPVSAVLKLLKWKRMMRLRECSNLSPGGMTPLP</sequence>
<keyword evidence="3" id="KW-0408">Iron</keyword>
<dbReference type="GeneID" id="101585179"/>
<feature type="transmembrane region" description="Helical" evidence="5">
    <location>
        <begin position="176"/>
        <end position="195"/>
    </location>
</feature>
<dbReference type="InParanoid" id="A0A6P3FWE5"/>
<evidence type="ECO:0000256" key="2">
    <source>
        <dbReference type="ARBA" id="ARBA00004337"/>
    </source>
</evidence>
<dbReference type="GO" id="GO:0005886">
    <property type="term" value="C:plasma membrane"/>
    <property type="evidence" value="ECO:0007669"/>
    <property type="project" value="TreeGrafter"/>
</dbReference>
<name>A0A6P3FWE5_OCTDE</name>
<reference evidence="7" key="1">
    <citation type="submission" date="2025-08" db="UniProtKB">
        <authorList>
            <consortium name="RefSeq"/>
        </authorList>
    </citation>
    <scope>IDENTIFICATION</scope>
</reference>
<keyword evidence="3" id="KW-0349">Heme</keyword>
<dbReference type="RefSeq" id="XP_004646884.2">
    <property type="nucleotide sequence ID" value="XM_004646827.2"/>
</dbReference>
<protein>
    <submittedName>
        <fullName evidence="7">Metalloreductase STEAP1</fullName>
    </submittedName>
</protein>
<organism evidence="6 7">
    <name type="scientific">Octodon degus</name>
    <name type="common">Degu</name>
    <name type="synonym">Sciurus degus</name>
    <dbReference type="NCBI Taxonomy" id="10160"/>
    <lineage>
        <taxon>Eukaryota</taxon>
        <taxon>Metazoa</taxon>
        <taxon>Chordata</taxon>
        <taxon>Craniata</taxon>
        <taxon>Vertebrata</taxon>
        <taxon>Euteleostomi</taxon>
        <taxon>Mammalia</taxon>
        <taxon>Eutheria</taxon>
        <taxon>Euarchontoglires</taxon>
        <taxon>Glires</taxon>
        <taxon>Rodentia</taxon>
        <taxon>Hystricomorpha</taxon>
        <taxon>Octodontidae</taxon>
        <taxon>Octodon</taxon>
    </lineage>
</organism>
<evidence type="ECO:0000256" key="3">
    <source>
        <dbReference type="ARBA" id="ARBA00022617"/>
    </source>
</evidence>
<keyword evidence="5" id="KW-1133">Transmembrane helix</keyword>
<keyword evidence="5" id="KW-0472">Membrane</keyword>
<comment type="cofactor">
    <cofactor evidence="1">
        <name>heme b</name>
        <dbReference type="ChEBI" id="CHEBI:60344"/>
    </cofactor>
</comment>
<keyword evidence="3" id="KW-0479">Metal-binding</keyword>
<dbReference type="GO" id="GO:0010008">
    <property type="term" value="C:endosome membrane"/>
    <property type="evidence" value="ECO:0007669"/>
    <property type="project" value="UniProtKB-SubCell"/>
</dbReference>
<gene>
    <name evidence="7" type="primary">Steap1</name>
</gene>
<evidence type="ECO:0000256" key="5">
    <source>
        <dbReference type="SAM" id="Phobius"/>
    </source>
</evidence>
<evidence type="ECO:0000313" key="7">
    <source>
        <dbReference type="RefSeq" id="XP_004646884.2"/>
    </source>
</evidence>
<proteinExistence type="predicted"/>
<evidence type="ECO:0000313" key="6">
    <source>
        <dbReference type="Proteomes" id="UP000515203"/>
    </source>
</evidence>
<keyword evidence="5" id="KW-0812">Transmembrane</keyword>